<accession>K1Q372</accession>
<dbReference type="EMBL" id="JH816890">
    <property type="protein sequence ID" value="EKC23320.1"/>
    <property type="molecule type" value="Genomic_DNA"/>
</dbReference>
<sequence length="64" mass="7662">MPLDIAIEHSLKDMHMHGFLIPRRDGRTQLRLMRGKFDMDIIWARKAKPSYTRYTLYSLNNIDI</sequence>
<gene>
    <name evidence="1" type="ORF">CGI_10008848</name>
</gene>
<organism evidence="1">
    <name type="scientific">Magallana gigas</name>
    <name type="common">Pacific oyster</name>
    <name type="synonym">Crassostrea gigas</name>
    <dbReference type="NCBI Taxonomy" id="29159"/>
    <lineage>
        <taxon>Eukaryota</taxon>
        <taxon>Metazoa</taxon>
        <taxon>Spiralia</taxon>
        <taxon>Lophotrochozoa</taxon>
        <taxon>Mollusca</taxon>
        <taxon>Bivalvia</taxon>
        <taxon>Autobranchia</taxon>
        <taxon>Pteriomorphia</taxon>
        <taxon>Ostreida</taxon>
        <taxon>Ostreoidea</taxon>
        <taxon>Ostreidae</taxon>
        <taxon>Magallana</taxon>
    </lineage>
</organism>
<protein>
    <submittedName>
        <fullName evidence="1">Uncharacterized protein</fullName>
    </submittedName>
</protein>
<name>K1Q372_MAGGI</name>
<dbReference type="InParanoid" id="K1Q372"/>
<dbReference type="AlphaFoldDB" id="K1Q372"/>
<evidence type="ECO:0000313" key="1">
    <source>
        <dbReference type="EMBL" id="EKC23320.1"/>
    </source>
</evidence>
<dbReference type="HOGENOM" id="CLU_2869753_0_0_1"/>
<reference evidence="1" key="1">
    <citation type="journal article" date="2012" name="Nature">
        <title>The oyster genome reveals stress adaptation and complexity of shell formation.</title>
        <authorList>
            <person name="Zhang G."/>
            <person name="Fang X."/>
            <person name="Guo X."/>
            <person name="Li L."/>
            <person name="Luo R."/>
            <person name="Xu F."/>
            <person name="Yang P."/>
            <person name="Zhang L."/>
            <person name="Wang X."/>
            <person name="Qi H."/>
            <person name="Xiong Z."/>
            <person name="Que H."/>
            <person name="Xie Y."/>
            <person name="Holland P.W."/>
            <person name="Paps J."/>
            <person name="Zhu Y."/>
            <person name="Wu F."/>
            <person name="Chen Y."/>
            <person name="Wang J."/>
            <person name="Peng C."/>
            <person name="Meng J."/>
            <person name="Yang L."/>
            <person name="Liu J."/>
            <person name="Wen B."/>
            <person name="Zhang N."/>
            <person name="Huang Z."/>
            <person name="Zhu Q."/>
            <person name="Feng Y."/>
            <person name="Mount A."/>
            <person name="Hedgecock D."/>
            <person name="Xu Z."/>
            <person name="Liu Y."/>
            <person name="Domazet-Loso T."/>
            <person name="Du Y."/>
            <person name="Sun X."/>
            <person name="Zhang S."/>
            <person name="Liu B."/>
            <person name="Cheng P."/>
            <person name="Jiang X."/>
            <person name="Li J."/>
            <person name="Fan D."/>
            <person name="Wang W."/>
            <person name="Fu W."/>
            <person name="Wang T."/>
            <person name="Wang B."/>
            <person name="Zhang J."/>
            <person name="Peng Z."/>
            <person name="Li Y."/>
            <person name="Li N."/>
            <person name="Wang J."/>
            <person name="Chen M."/>
            <person name="He Y."/>
            <person name="Tan F."/>
            <person name="Song X."/>
            <person name="Zheng Q."/>
            <person name="Huang R."/>
            <person name="Yang H."/>
            <person name="Du X."/>
            <person name="Chen L."/>
            <person name="Yang M."/>
            <person name="Gaffney P.M."/>
            <person name="Wang S."/>
            <person name="Luo L."/>
            <person name="She Z."/>
            <person name="Ming Y."/>
            <person name="Huang W."/>
            <person name="Zhang S."/>
            <person name="Huang B."/>
            <person name="Zhang Y."/>
            <person name="Qu T."/>
            <person name="Ni P."/>
            <person name="Miao G."/>
            <person name="Wang J."/>
            <person name="Wang Q."/>
            <person name="Steinberg C.E."/>
            <person name="Wang H."/>
            <person name="Li N."/>
            <person name="Qian L."/>
            <person name="Zhang G."/>
            <person name="Li Y."/>
            <person name="Yang H."/>
            <person name="Liu X."/>
            <person name="Wang J."/>
            <person name="Yin Y."/>
            <person name="Wang J."/>
        </authorList>
    </citation>
    <scope>NUCLEOTIDE SEQUENCE [LARGE SCALE GENOMIC DNA]</scope>
    <source>
        <strain evidence="1">05x7-T-G4-1.051#20</strain>
    </source>
</reference>
<proteinExistence type="predicted"/>